<dbReference type="GO" id="GO:0005829">
    <property type="term" value="C:cytosol"/>
    <property type="evidence" value="ECO:0007669"/>
    <property type="project" value="TreeGrafter"/>
</dbReference>
<dbReference type="GO" id="GO:0004798">
    <property type="term" value="F:dTMP kinase activity"/>
    <property type="evidence" value="ECO:0007669"/>
    <property type="project" value="UniProtKB-UniRule"/>
</dbReference>
<evidence type="ECO:0000256" key="11">
    <source>
        <dbReference type="HAMAP-Rule" id="MF_00165"/>
    </source>
</evidence>
<evidence type="ECO:0000313" key="13">
    <source>
        <dbReference type="EMBL" id="KKZ11731.1"/>
    </source>
</evidence>
<gene>
    <name evidence="11" type="primary">tmk</name>
    <name evidence="13" type="ORF">TE42_07125</name>
</gene>
<evidence type="ECO:0000256" key="5">
    <source>
        <dbReference type="ARBA" id="ARBA00022727"/>
    </source>
</evidence>
<feature type="domain" description="Thymidylate kinase-like" evidence="12">
    <location>
        <begin position="9"/>
        <end position="198"/>
    </location>
</feature>
<dbReference type="GO" id="GO:0006233">
    <property type="term" value="P:dTDP biosynthetic process"/>
    <property type="evidence" value="ECO:0007669"/>
    <property type="project" value="InterPro"/>
</dbReference>
<dbReference type="Gene3D" id="3.40.50.300">
    <property type="entry name" value="P-loop containing nucleotide triphosphate hydrolases"/>
    <property type="match status" value="1"/>
</dbReference>
<evidence type="ECO:0000256" key="4">
    <source>
        <dbReference type="ARBA" id="ARBA00022679"/>
    </source>
</evidence>
<dbReference type="PROSITE" id="PS01331">
    <property type="entry name" value="THYMIDYLATE_KINASE"/>
    <property type="match status" value="1"/>
</dbReference>
<dbReference type="InterPro" id="IPR027417">
    <property type="entry name" value="P-loop_NTPase"/>
</dbReference>
<accession>A0A0G2IW00</accession>
<sequence>MPGRFLVMEGIDGSGKSSQVERLHHWLPRSRLMPAGAKLLVTREPGGTPLGEQLRPILFNRQLTVHSRAELLLFAADRAQHVEDCIRPALNAGHWVVSDRFSGSTVAYQGYGRGCDLELIHTLEQMATGGLTPDLTLWLDLPPQRARTRKPPTHQDRFEGAGLEFMQRVADGFQQLAVERDWWRIPAGQPCAAVEAAIQDAIRRTFTV</sequence>
<dbReference type="GO" id="GO:0006227">
    <property type="term" value="P:dUDP biosynthetic process"/>
    <property type="evidence" value="ECO:0007669"/>
    <property type="project" value="TreeGrafter"/>
</dbReference>
<comment type="function">
    <text evidence="10 11">Phosphorylation of dTMP to form dTDP in both de novo and salvage pathways of dTTP synthesis.</text>
</comment>
<dbReference type="InterPro" id="IPR018094">
    <property type="entry name" value="Thymidylate_kinase"/>
</dbReference>
<dbReference type="CDD" id="cd01672">
    <property type="entry name" value="TMPK"/>
    <property type="match status" value="1"/>
</dbReference>
<evidence type="ECO:0000256" key="9">
    <source>
        <dbReference type="ARBA" id="ARBA00048743"/>
    </source>
</evidence>
<organism evidence="13 14">
    <name type="scientific">Candidatus Synechococcus spongiarum SP3</name>
    <dbReference type="NCBI Taxonomy" id="1604020"/>
    <lineage>
        <taxon>Bacteria</taxon>
        <taxon>Bacillati</taxon>
        <taxon>Cyanobacteriota</taxon>
        <taxon>Cyanophyceae</taxon>
        <taxon>Synechococcales</taxon>
        <taxon>Synechococcaceae</taxon>
        <taxon>Synechococcus</taxon>
    </lineage>
</organism>
<protein>
    <recommendedName>
        <fullName evidence="3 11">Thymidylate kinase</fullName>
        <ecNumber evidence="2 11">2.7.4.9</ecNumber>
    </recommendedName>
    <alternativeName>
        <fullName evidence="11">dTMP kinase</fullName>
    </alternativeName>
</protein>
<dbReference type="Proteomes" id="UP000035067">
    <property type="component" value="Unassembled WGS sequence"/>
</dbReference>
<keyword evidence="7 11" id="KW-0418">Kinase</keyword>
<dbReference type="PANTHER" id="PTHR10344:SF4">
    <property type="entry name" value="UMP-CMP KINASE 2, MITOCHONDRIAL"/>
    <property type="match status" value="1"/>
</dbReference>
<name>A0A0G2IW00_9SYNE</name>
<dbReference type="GO" id="GO:0006235">
    <property type="term" value="P:dTTP biosynthetic process"/>
    <property type="evidence" value="ECO:0007669"/>
    <property type="project" value="UniProtKB-UniRule"/>
</dbReference>
<feature type="binding site" evidence="11">
    <location>
        <begin position="10"/>
        <end position="17"/>
    </location>
    <ligand>
        <name>ATP</name>
        <dbReference type="ChEBI" id="CHEBI:30616"/>
    </ligand>
</feature>
<dbReference type="InterPro" id="IPR018095">
    <property type="entry name" value="Thymidylate_kin_CS"/>
</dbReference>
<keyword evidence="8 11" id="KW-0067">ATP-binding</keyword>
<evidence type="ECO:0000256" key="6">
    <source>
        <dbReference type="ARBA" id="ARBA00022741"/>
    </source>
</evidence>
<keyword evidence="6 11" id="KW-0547">Nucleotide-binding</keyword>
<evidence type="ECO:0000256" key="8">
    <source>
        <dbReference type="ARBA" id="ARBA00022840"/>
    </source>
</evidence>
<dbReference type="GO" id="GO:0005524">
    <property type="term" value="F:ATP binding"/>
    <property type="evidence" value="ECO:0007669"/>
    <property type="project" value="UniProtKB-UniRule"/>
</dbReference>
<evidence type="ECO:0000313" key="14">
    <source>
        <dbReference type="Proteomes" id="UP000035067"/>
    </source>
</evidence>
<dbReference type="AlphaFoldDB" id="A0A0G2IW00"/>
<reference evidence="13 14" key="1">
    <citation type="submission" date="2015-01" db="EMBL/GenBank/DDBJ databases">
        <title>Lifestyle Evolution in Cyanobacterial Symbionts of Sponges.</title>
        <authorList>
            <person name="Burgsdorf I."/>
            <person name="Slaby B.M."/>
            <person name="Handley K.M."/>
            <person name="Haber M."/>
            <person name="Blom J."/>
            <person name="Marshall C.W."/>
            <person name="Gilbert J.A."/>
            <person name="Hentschel U."/>
            <person name="Steindler L."/>
        </authorList>
    </citation>
    <scope>NUCLEOTIDE SEQUENCE [LARGE SCALE GENOMIC DNA]</scope>
    <source>
        <strain evidence="13">SP3</strain>
    </source>
</reference>
<dbReference type="PATRIC" id="fig|1604020.3.peg.1278"/>
<dbReference type="EMBL" id="JXQG01000042">
    <property type="protein sequence ID" value="KKZ11731.1"/>
    <property type="molecule type" value="Genomic_DNA"/>
</dbReference>
<evidence type="ECO:0000259" key="12">
    <source>
        <dbReference type="Pfam" id="PF02223"/>
    </source>
</evidence>
<evidence type="ECO:0000256" key="10">
    <source>
        <dbReference type="ARBA" id="ARBA00057735"/>
    </source>
</evidence>
<keyword evidence="4 11" id="KW-0808">Transferase</keyword>
<evidence type="ECO:0000256" key="7">
    <source>
        <dbReference type="ARBA" id="ARBA00022777"/>
    </source>
</evidence>
<evidence type="ECO:0000256" key="2">
    <source>
        <dbReference type="ARBA" id="ARBA00012980"/>
    </source>
</evidence>
<dbReference type="PANTHER" id="PTHR10344">
    <property type="entry name" value="THYMIDYLATE KINASE"/>
    <property type="match status" value="1"/>
</dbReference>
<dbReference type="EC" id="2.7.4.9" evidence="2 11"/>
<proteinExistence type="inferred from homology"/>
<keyword evidence="5 11" id="KW-0545">Nucleotide biosynthesis</keyword>
<comment type="similarity">
    <text evidence="1 11">Belongs to the thymidylate kinase family.</text>
</comment>
<dbReference type="InterPro" id="IPR039430">
    <property type="entry name" value="Thymidylate_kin-like_dom"/>
</dbReference>
<comment type="caution">
    <text evidence="13">The sequence shown here is derived from an EMBL/GenBank/DDBJ whole genome shotgun (WGS) entry which is preliminary data.</text>
</comment>
<evidence type="ECO:0000256" key="3">
    <source>
        <dbReference type="ARBA" id="ARBA00017144"/>
    </source>
</evidence>
<dbReference type="Pfam" id="PF02223">
    <property type="entry name" value="Thymidylate_kin"/>
    <property type="match status" value="1"/>
</dbReference>
<dbReference type="HAMAP" id="MF_00165">
    <property type="entry name" value="Thymidylate_kinase"/>
    <property type="match status" value="1"/>
</dbReference>
<evidence type="ECO:0000256" key="1">
    <source>
        <dbReference type="ARBA" id="ARBA00009776"/>
    </source>
</evidence>
<comment type="catalytic activity">
    <reaction evidence="9 11">
        <text>dTMP + ATP = dTDP + ADP</text>
        <dbReference type="Rhea" id="RHEA:13517"/>
        <dbReference type="ChEBI" id="CHEBI:30616"/>
        <dbReference type="ChEBI" id="CHEBI:58369"/>
        <dbReference type="ChEBI" id="CHEBI:63528"/>
        <dbReference type="ChEBI" id="CHEBI:456216"/>
        <dbReference type="EC" id="2.7.4.9"/>
    </reaction>
</comment>
<dbReference type="SUPFAM" id="SSF52540">
    <property type="entry name" value="P-loop containing nucleoside triphosphate hydrolases"/>
    <property type="match status" value="1"/>
</dbReference>
<dbReference type="FunFam" id="3.40.50.300:FF:000225">
    <property type="entry name" value="Thymidylate kinase"/>
    <property type="match status" value="1"/>
</dbReference>
<dbReference type="NCBIfam" id="TIGR00041">
    <property type="entry name" value="DTMP_kinase"/>
    <property type="match status" value="1"/>
</dbReference>